<reference evidence="1 2" key="1">
    <citation type="submission" date="2016-10" db="EMBL/GenBank/DDBJ databases">
        <title>Genome sequence of the ascomycete fungus Penicillium subrubescens.</title>
        <authorList>
            <person name="De Vries R.P."/>
            <person name="Peng M."/>
            <person name="Dilokpimol A."/>
            <person name="Hilden K."/>
            <person name="Makela M.R."/>
            <person name="Grigoriev I."/>
            <person name="Riley R."/>
            <person name="Granchi Z."/>
        </authorList>
    </citation>
    <scope>NUCLEOTIDE SEQUENCE [LARGE SCALE GENOMIC DNA]</scope>
    <source>
        <strain evidence="1 2">CBS 132785</strain>
    </source>
</reference>
<dbReference type="STRING" id="1316194.A0A1Q5U2A1"/>
<protein>
    <submittedName>
        <fullName evidence="1">Uncharacterized protein</fullName>
    </submittedName>
</protein>
<evidence type="ECO:0000313" key="2">
    <source>
        <dbReference type="Proteomes" id="UP000186955"/>
    </source>
</evidence>
<dbReference type="InterPro" id="IPR012337">
    <property type="entry name" value="RNaseH-like_sf"/>
</dbReference>
<keyword evidence="2" id="KW-1185">Reference proteome</keyword>
<dbReference type="EMBL" id="MNBE01000595">
    <property type="protein sequence ID" value="OKP06605.1"/>
    <property type="molecule type" value="Genomic_DNA"/>
</dbReference>
<dbReference type="Gene3D" id="3.30.420.10">
    <property type="entry name" value="Ribonuclease H-like superfamily/Ribonuclease H"/>
    <property type="match status" value="1"/>
</dbReference>
<organism evidence="1 2">
    <name type="scientific">Penicillium subrubescens</name>
    <dbReference type="NCBI Taxonomy" id="1316194"/>
    <lineage>
        <taxon>Eukaryota</taxon>
        <taxon>Fungi</taxon>
        <taxon>Dikarya</taxon>
        <taxon>Ascomycota</taxon>
        <taxon>Pezizomycotina</taxon>
        <taxon>Eurotiomycetes</taxon>
        <taxon>Eurotiomycetidae</taxon>
        <taxon>Eurotiales</taxon>
        <taxon>Aspergillaceae</taxon>
        <taxon>Penicillium</taxon>
    </lineage>
</organism>
<dbReference type="Proteomes" id="UP000186955">
    <property type="component" value="Unassembled WGS sequence"/>
</dbReference>
<comment type="caution">
    <text evidence="1">The sequence shown here is derived from an EMBL/GenBank/DDBJ whole genome shotgun (WGS) entry which is preliminary data.</text>
</comment>
<name>A0A1Q5U2A1_9EURO</name>
<dbReference type="CDD" id="cd09276">
    <property type="entry name" value="Rnase_HI_RT_non_LTR"/>
    <property type="match status" value="1"/>
</dbReference>
<accession>A0A1Q5U2A1</accession>
<gene>
    <name evidence="1" type="ORF">PENSUB_6226</name>
</gene>
<dbReference type="GO" id="GO:0003676">
    <property type="term" value="F:nucleic acid binding"/>
    <property type="evidence" value="ECO:0007669"/>
    <property type="project" value="InterPro"/>
</dbReference>
<dbReference type="InterPro" id="IPR036397">
    <property type="entry name" value="RNaseH_sf"/>
</dbReference>
<evidence type="ECO:0000313" key="1">
    <source>
        <dbReference type="EMBL" id="OKP06605.1"/>
    </source>
</evidence>
<dbReference type="AlphaFoldDB" id="A0A1Q5U2A1"/>
<proteinExistence type="predicted"/>
<dbReference type="SUPFAM" id="SSF53098">
    <property type="entry name" value="Ribonuclease H-like"/>
    <property type="match status" value="1"/>
</dbReference>
<sequence>MKRTISEFTKVQRRAAILISGAFKSTSAAALNVELFITPIHLLMDQIIQETAIRIQTGAAWAQPDSLCCAPRSSQERKKGGWSPLEALRWKKDGILDPKGSVWESRKAFVLAPWEARILCIIEHDAEAARASHDKIEKESLQQAALDRTPTVLFFTDGSGYEGQVGASAVAPREGVFQRRYLGTSEESTVYVAELNGIEMAIANLSNRPEGRRPTKTVIFSDCQAAIQAVQNPKRSSG</sequence>